<dbReference type="SMART" id="SM00354">
    <property type="entry name" value="HTH_LACI"/>
    <property type="match status" value="1"/>
</dbReference>
<dbReference type="PANTHER" id="PTHR30146">
    <property type="entry name" value="LACI-RELATED TRANSCRIPTIONAL REPRESSOR"/>
    <property type="match status" value="1"/>
</dbReference>
<feature type="domain" description="HTH lacI-type" evidence="4">
    <location>
        <begin position="14"/>
        <end position="68"/>
    </location>
</feature>
<dbReference type="InterPro" id="IPR010982">
    <property type="entry name" value="Lambda_DNA-bd_dom_sf"/>
</dbReference>
<accession>A0A5M3WZH8</accession>
<gene>
    <name evidence="5" type="ORF">Amac_085040</name>
</gene>
<dbReference type="CDD" id="cd01392">
    <property type="entry name" value="HTH_LacI"/>
    <property type="match status" value="1"/>
</dbReference>
<dbReference type="Gene3D" id="1.10.260.40">
    <property type="entry name" value="lambda repressor-like DNA-binding domains"/>
    <property type="match status" value="1"/>
</dbReference>
<keyword evidence="6" id="KW-1185">Reference proteome</keyword>
<comment type="caution">
    <text evidence="5">The sequence shown here is derived from an EMBL/GenBank/DDBJ whole genome shotgun (WGS) entry which is preliminary data.</text>
</comment>
<dbReference type="SUPFAM" id="SSF53822">
    <property type="entry name" value="Periplasmic binding protein-like I"/>
    <property type="match status" value="1"/>
</dbReference>
<dbReference type="RefSeq" id="WP_218041623.1">
    <property type="nucleotide sequence ID" value="NZ_BAAAHL010000041.1"/>
</dbReference>
<dbReference type="InterPro" id="IPR000843">
    <property type="entry name" value="HTH_LacI"/>
</dbReference>
<evidence type="ECO:0000256" key="1">
    <source>
        <dbReference type="ARBA" id="ARBA00023015"/>
    </source>
</evidence>
<dbReference type="PANTHER" id="PTHR30146:SF109">
    <property type="entry name" value="HTH-TYPE TRANSCRIPTIONAL REGULATOR GALS"/>
    <property type="match status" value="1"/>
</dbReference>
<evidence type="ECO:0000256" key="2">
    <source>
        <dbReference type="ARBA" id="ARBA00023125"/>
    </source>
</evidence>
<proteinExistence type="predicted"/>
<keyword evidence="2" id="KW-0238">DNA-binding</keyword>
<organism evidence="5 6">
    <name type="scientific">Acrocarpospora macrocephala</name>
    <dbReference type="NCBI Taxonomy" id="150177"/>
    <lineage>
        <taxon>Bacteria</taxon>
        <taxon>Bacillati</taxon>
        <taxon>Actinomycetota</taxon>
        <taxon>Actinomycetes</taxon>
        <taxon>Streptosporangiales</taxon>
        <taxon>Streptosporangiaceae</taxon>
        <taxon>Acrocarpospora</taxon>
    </lineage>
</organism>
<dbReference type="InterPro" id="IPR046335">
    <property type="entry name" value="LacI/GalR-like_sensor"/>
</dbReference>
<dbReference type="EMBL" id="BLAE01000066">
    <property type="protein sequence ID" value="GES14907.1"/>
    <property type="molecule type" value="Genomic_DNA"/>
</dbReference>
<dbReference type="Pfam" id="PF00356">
    <property type="entry name" value="LacI"/>
    <property type="match status" value="1"/>
</dbReference>
<keyword evidence="1" id="KW-0805">Transcription regulation</keyword>
<sequence>MHGEVNKRGRTRRPTMVDVAREAGVALRTVSRVVNDDATVGSELAKRVHDAIAALDYRPDERARHLRLGVTGTLGAAVRQLSHVNPVLRAVERAARAADLMVLAASTEDDERLERRVVESMCRRRFDGIVLEPIGADHGYLLPELAAGLCLVAVDRPVLGLDVDCVISDNVAGIQAAYAHLAAHGHRRIAYVGDDERIFTAQERATAFRACAAEAGAALDGMVHTGPIEPARIVHALATALEGPDPATAIITGNATISVEVVRSFDDRRVAIVGFDDSELATLLRPDLTVVAQDDQAIGSTAIDLLRARIADHNRPVHRVTVPVELLARGSGEQPP</sequence>
<evidence type="ECO:0000256" key="3">
    <source>
        <dbReference type="ARBA" id="ARBA00023163"/>
    </source>
</evidence>
<dbReference type="Proteomes" id="UP000331127">
    <property type="component" value="Unassembled WGS sequence"/>
</dbReference>
<dbReference type="PROSITE" id="PS50932">
    <property type="entry name" value="HTH_LACI_2"/>
    <property type="match status" value="1"/>
</dbReference>
<dbReference type="InterPro" id="IPR028082">
    <property type="entry name" value="Peripla_BP_I"/>
</dbReference>
<reference evidence="5 6" key="1">
    <citation type="submission" date="2019-10" db="EMBL/GenBank/DDBJ databases">
        <title>Whole genome shotgun sequence of Acrocarpospora macrocephala NBRC 16266.</title>
        <authorList>
            <person name="Ichikawa N."/>
            <person name="Kimura A."/>
            <person name="Kitahashi Y."/>
            <person name="Komaki H."/>
            <person name="Oguchi A."/>
        </authorList>
    </citation>
    <scope>NUCLEOTIDE SEQUENCE [LARGE SCALE GENOMIC DNA]</scope>
    <source>
        <strain evidence="5 6">NBRC 16266</strain>
    </source>
</reference>
<evidence type="ECO:0000313" key="5">
    <source>
        <dbReference type="EMBL" id="GES14907.1"/>
    </source>
</evidence>
<dbReference type="Pfam" id="PF13377">
    <property type="entry name" value="Peripla_BP_3"/>
    <property type="match status" value="1"/>
</dbReference>
<keyword evidence="3" id="KW-0804">Transcription</keyword>
<evidence type="ECO:0000313" key="6">
    <source>
        <dbReference type="Proteomes" id="UP000331127"/>
    </source>
</evidence>
<dbReference type="GO" id="GO:0003700">
    <property type="term" value="F:DNA-binding transcription factor activity"/>
    <property type="evidence" value="ECO:0007669"/>
    <property type="project" value="TreeGrafter"/>
</dbReference>
<evidence type="ECO:0000259" key="4">
    <source>
        <dbReference type="PROSITE" id="PS50932"/>
    </source>
</evidence>
<protein>
    <submittedName>
        <fullName evidence="5">LacI family transcriptional regulator</fullName>
    </submittedName>
</protein>
<dbReference type="CDD" id="cd06267">
    <property type="entry name" value="PBP1_LacI_sugar_binding-like"/>
    <property type="match status" value="1"/>
</dbReference>
<dbReference type="GO" id="GO:0000976">
    <property type="term" value="F:transcription cis-regulatory region binding"/>
    <property type="evidence" value="ECO:0007669"/>
    <property type="project" value="TreeGrafter"/>
</dbReference>
<dbReference type="SUPFAM" id="SSF47413">
    <property type="entry name" value="lambda repressor-like DNA-binding domains"/>
    <property type="match status" value="1"/>
</dbReference>
<dbReference type="AlphaFoldDB" id="A0A5M3WZH8"/>
<name>A0A5M3WZH8_9ACTN</name>
<dbReference type="Gene3D" id="3.40.50.2300">
    <property type="match status" value="2"/>
</dbReference>